<evidence type="ECO:0000256" key="4">
    <source>
        <dbReference type="ARBA" id="ARBA00022691"/>
    </source>
</evidence>
<feature type="binding site" evidence="6">
    <location>
        <position position="113"/>
    </location>
    <ligand>
        <name>S-adenosyl-L-methionine</name>
        <dbReference type="ChEBI" id="CHEBI:59789"/>
    </ligand>
</feature>
<evidence type="ECO:0000256" key="3">
    <source>
        <dbReference type="ARBA" id="ARBA00022679"/>
    </source>
</evidence>
<evidence type="ECO:0000256" key="5">
    <source>
        <dbReference type="PIRNR" id="PIRNR000410"/>
    </source>
</evidence>
<feature type="binding site" evidence="6">
    <location>
        <position position="77"/>
    </location>
    <ligand>
        <name>S-adenosyl-L-methionine</name>
        <dbReference type="ChEBI" id="CHEBI:59789"/>
    </ligand>
</feature>
<keyword evidence="2 5" id="KW-0489">Methyltransferase</keyword>
<dbReference type="PIRSF" id="PIRSF000410">
    <property type="entry name" value="CheR"/>
    <property type="match status" value="1"/>
</dbReference>
<dbReference type="Proteomes" id="UP000572377">
    <property type="component" value="Unassembled WGS sequence"/>
</dbReference>
<feature type="binding site" evidence="6">
    <location>
        <begin position="193"/>
        <end position="194"/>
    </location>
    <ligand>
        <name>S-adenosyl-L-methionine</name>
        <dbReference type="ChEBI" id="CHEBI:59789"/>
    </ligand>
</feature>
<dbReference type="EC" id="2.1.1.80" evidence="5"/>
<reference evidence="8 9" key="1">
    <citation type="submission" date="2020-05" db="EMBL/GenBank/DDBJ databases">
        <title>Gimesia benthica sp. nov., a novel planctomycete isolated from a deep-sea water sample of the Northwest Indian Ocean.</title>
        <authorList>
            <person name="Wang J."/>
            <person name="Ruan C."/>
            <person name="Song L."/>
            <person name="Zhu Y."/>
            <person name="Li A."/>
            <person name="Zheng X."/>
            <person name="Wang L."/>
            <person name="Lu Z."/>
            <person name="Huang Y."/>
            <person name="Du W."/>
            <person name="Zhou Y."/>
            <person name="Huang L."/>
            <person name="Dai X."/>
        </authorList>
    </citation>
    <scope>NUCLEOTIDE SEQUENCE [LARGE SCALE GENOMIC DNA]</scope>
    <source>
        <strain evidence="8 9">YYQ-30</strain>
    </source>
</reference>
<sequence length="266" mass="29603">MTDRDFARIAERIARMAGIVLEEHKRQMIHSRLSRRLRALGMGSFTAYLDHLDAGRDPAELQEFVNSLTTNLTSLYREAHHFAHLEKHVLAPLSQQTAPRLRIWSAGCSSGEEPASIALTALEAMGNAPADIRILATDLDTGMLARAAAGQYPADRAADIPQRFARHLVRSECRRFVSLPPAAQGMIAYRCLNLLEPWPMTGRFDAVFCRNVMIYFSQPTKAALIDRFAALLTPGGYLYLGHSESILGQHGDLEACGETVYRRRTP</sequence>
<dbReference type="SUPFAM" id="SSF47757">
    <property type="entry name" value="Chemotaxis receptor methyltransferase CheR, N-terminal domain"/>
    <property type="match status" value="1"/>
</dbReference>
<name>A0A849KV09_9RHOB</name>
<proteinExistence type="predicted"/>
<comment type="function">
    <text evidence="5">Methylation of the membrane-bound methyl-accepting chemotaxis proteins (MCP) to form gamma-glutamyl methyl ester residues in MCP.</text>
</comment>
<evidence type="ECO:0000259" key="7">
    <source>
        <dbReference type="PROSITE" id="PS50123"/>
    </source>
</evidence>
<dbReference type="Pfam" id="PF01739">
    <property type="entry name" value="CheR"/>
    <property type="match status" value="1"/>
</dbReference>
<dbReference type="AlphaFoldDB" id="A0A849KV09"/>
<evidence type="ECO:0000313" key="8">
    <source>
        <dbReference type="EMBL" id="NNU79188.1"/>
    </source>
</evidence>
<comment type="catalytic activity">
    <reaction evidence="1 5">
        <text>L-glutamyl-[protein] + S-adenosyl-L-methionine = [protein]-L-glutamate 5-O-methyl ester + S-adenosyl-L-homocysteine</text>
        <dbReference type="Rhea" id="RHEA:24452"/>
        <dbReference type="Rhea" id="RHEA-COMP:10208"/>
        <dbReference type="Rhea" id="RHEA-COMP:10311"/>
        <dbReference type="ChEBI" id="CHEBI:29973"/>
        <dbReference type="ChEBI" id="CHEBI:57856"/>
        <dbReference type="ChEBI" id="CHEBI:59789"/>
        <dbReference type="ChEBI" id="CHEBI:82795"/>
        <dbReference type="EC" id="2.1.1.80"/>
    </reaction>
</comment>
<dbReference type="PRINTS" id="PR00996">
    <property type="entry name" value="CHERMTFRASE"/>
</dbReference>
<evidence type="ECO:0000256" key="1">
    <source>
        <dbReference type="ARBA" id="ARBA00001541"/>
    </source>
</evidence>
<dbReference type="InterPro" id="IPR022642">
    <property type="entry name" value="CheR_C"/>
</dbReference>
<dbReference type="PROSITE" id="PS50123">
    <property type="entry name" value="CHER"/>
    <property type="match status" value="1"/>
</dbReference>
<organism evidence="8 9">
    <name type="scientific">Halovulum dunhuangense</name>
    <dbReference type="NCBI Taxonomy" id="1505036"/>
    <lineage>
        <taxon>Bacteria</taxon>
        <taxon>Pseudomonadati</taxon>
        <taxon>Pseudomonadota</taxon>
        <taxon>Alphaproteobacteria</taxon>
        <taxon>Rhodobacterales</taxon>
        <taxon>Paracoccaceae</taxon>
        <taxon>Halovulum</taxon>
    </lineage>
</organism>
<feature type="binding site" evidence="6">
    <location>
        <position position="138"/>
    </location>
    <ligand>
        <name>S-adenosyl-L-methionine</name>
        <dbReference type="ChEBI" id="CHEBI:59789"/>
    </ligand>
</feature>
<feature type="binding site" evidence="6">
    <location>
        <begin position="210"/>
        <end position="211"/>
    </location>
    <ligand>
        <name>S-adenosyl-L-methionine</name>
        <dbReference type="ChEBI" id="CHEBI:59789"/>
    </ligand>
</feature>
<feature type="binding site" evidence="6">
    <location>
        <position position="73"/>
    </location>
    <ligand>
        <name>S-adenosyl-L-methionine</name>
        <dbReference type="ChEBI" id="CHEBI:59789"/>
    </ligand>
</feature>
<keyword evidence="9" id="KW-1185">Reference proteome</keyword>
<dbReference type="Gene3D" id="1.10.155.10">
    <property type="entry name" value="Chemotaxis receptor methyltransferase CheR, N-terminal domain"/>
    <property type="match status" value="1"/>
</dbReference>
<dbReference type="GO" id="GO:0008983">
    <property type="term" value="F:protein-glutamate O-methyltransferase activity"/>
    <property type="evidence" value="ECO:0007669"/>
    <property type="project" value="UniProtKB-EC"/>
</dbReference>
<dbReference type="Pfam" id="PF03705">
    <property type="entry name" value="CheR_N"/>
    <property type="match status" value="1"/>
</dbReference>
<dbReference type="PANTHER" id="PTHR24422">
    <property type="entry name" value="CHEMOTAXIS PROTEIN METHYLTRANSFERASE"/>
    <property type="match status" value="1"/>
</dbReference>
<dbReference type="RefSeq" id="WP_171321944.1">
    <property type="nucleotide sequence ID" value="NZ_JABFBC010000001.1"/>
</dbReference>
<protein>
    <recommendedName>
        <fullName evidence="5">Chemotaxis protein methyltransferase</fullName>
        <ecNumber evidence="5">2.1.1.80</ecNumber>
    </recommendedName>
</protein>
<evidence type="ECO:0000256" key="6">
    <source>
        <dbReference type="PIRSR" id="PIRSR000410-1"/>
    </source>
</evidence>
<dbReference type="PANTHER" id="PTHR24422:SF19">
    <property type="entry name" value="CHEMOTAXIS PROTEIN METHYLTRANSFERASE"/>
    <property type="match status" value="1"/>
</dbReference>
<evidence type="ECO:0000256" key="2">
    <source>
        <dbReference type="ARBA" id="ARBA00022603"/>
    </source>
</evidence>
<dbReference type="InterPro" id="IPR022641">
    <property type="entry name" value="CheR_N"/>
</dbReference>
<dbReference type="GO" id="GO:0032259">
    <property type="term" value="P:methylation"/>
    <property type="evidence" value="ECO:0007669"/>
    <property type="project" value="UniProtKB-KW"/>
</dbReference>
<dbReference type="SUPFAM" id="SSF53335">
    <property type="entry name" value="S-adenosyl-L-methionine-dependent methyltransferases"/>
    <property type="match status" value="1"/>
</dbReference>
<feature type="binding site" evidence="6">
    <location>
        <position position="71"/>
    </location>
    <ligand>
        <name>S-adenosyl-L-methionine</name>
        <dbReference type="ChEBI" id="CHEBI:59789"/>
    </ligand>
</feature>
<dbReference type="EMBL" id="JABFBC010000001">
    <property type="protein sequence ID" value="NNU79188.1"/>
    <property type="molecule type" value="Genomic_DNA"/>
</dbReference>
<dbReference type="InterPro" id="IPR000780">
    <property type="entry name" value="CheR_MeTrfase"/>
</dbReference>
<dbReference type="InterPro" id="IPR036804">
    <property type="entry name" value="CheR_N_sf"/>
</dbReference>
<feature type="domain" description="CheR-type methyltransferase" evidence="7">
    <location>
        <begin position="1"/>
        <end position="266"/>
    </location>
</feature>
<comment type="caution">
    <text evidence="8">The sequence shown here is derived from an EMBL/GenBank/DDBJ whole genome shotgun (WGS) entry which is preliminary data.</text>
</comment>
<dbReference type="SMART" id="SM00138">
    <property type="entry name" value="MeTrc"/>
    <property type="match status" value="1"/>
</dbReference>
<keyword evidence="3 5" id="KW-0808">Transferase</keyword>
<accession>A0A849KV09</accession>
<dbReference type="InterPro" id="IPR026024">
    <property type="entry name" value="Chemotaxis_MeTrfase_CheR"/>
</dbReference>
<keyword evidence="4 5" id="KW-0949">S-adenosyl-L-methionine</keyword>
<evidence type="ECO:0000313" key="9">
    <source>
        <dbReference type="Proteomes" id="UP000572377"/>
    </source>
</evidence>
<gene>
    <name evidence="8" type="ORF">HMH01_01940</name>
</gene>
<dbReference type="CDD" id="cd02440">
    <property type="entry name" value="AdoMet_MTases"/>
    <property type="match status" value="1"/>
</dbReference>
<dbReference type="InterPro" id="IPR029063">
    <property type="entry name" value="SAM-dependent_MTases_sf"/>
</dbReference>
<dbReference type="InterPro" id="IPR050903">
    <property type="entry name" value="Bact_Chemotaxis_MeTrfase"/>
</dbReference>
<dbReference type="Gene3D" id="3.40.50.150">
    <property type="entry name" value="Vaccinia Virus protein VP39"/>
    <property type="match status" value="1"/>
</dbReference>